<feature type="active site" description="Nucleophile" evidence="7">
    <location>
        <position position="180"/>
    </location>
</feature>
<evidence type="ECO:0000256" key="8">
    <source>
        <dbReference type="SAM" id="SignalP"/>
    </source>
</evidence>
<dbReference type="InterPro" id="IPR005490">
    <property type="entry name" value="LD_TPept_cat_dom"/>
</dbReference>
<protein>
    <submittedName>
        <fullName evidence="10">Uncharacterized protein conserved in bacteria</fullName>
    </submittedName>
</protein>
<evidence type="ECO:0000313" key="11">
    <source>
        <dbReference type="Proteomes" id="UP000006791"/>
    </source>
</evidence>
<dbReference type="PANTHER" id="PTHR36699:SF1">
    <property type="entry name" value="L,D-TRANSPEPTIDASE YAFK-RELATED"/>
    <property type="match status" value="1"/>
</dbReference>
<proteinExistence type="inferred from homology"/>
<dbReference type="Pfam" id="PF03734">
    <property type="entry name" value="YkuD"/>
    <property type="match status" value="1"/>
</dbReference>
<feature type="domain" description="L,D-TPase catalytic" evidence="9">
    <location>
        <begin position="55"/>
        <end position="204"/>
    </location>
</feature>
<dbReference type="Proteomes" id="UP000006791">
    <property type="component" value="Chromosome 2"/>
</dbReference>
<dbReference type="PANTHER" id="PTHR36699">
    <property type="entry name" value="LD-TRANSPEPTIDASE"/>
    <property type="match status" value="1"/>
</dbReference>
<dbReference type="GO" id="GO:0004180">
    <property type="term" value="F:carboxypeptidase activity"/>
    <property type="evidence" value="ECO:0007669"/>
    <property type="project" value="UniProtKB-ARBA"/>
</dbReference>
<sequence length="205" mass="22609">MLAATRRLPALLPFLLAMLAESAALPPQTTPAPEAGERLRAAALQAGVPFPLKAVSLRVYKSLRRLELWSGQTCVKAYTVALGAEPELDKVCEGDHRTPVGTFYVCTRNDRSRFHLFLGLSYPNEEDAERGLRDGLINRRQYRAIRQAQQQQVRPPWNTPLGGEVGIHGGGTGSDWTWGCVALSNDDIEELWLACPLKTPVTIHP</sequence>
<evidence type="ECO:0000256" key="5">
    <source>
        <dbReference type="ARBA" id="ARBA00022984"/>
    </source>
</evidence>
<dbReference type="STRING" id="981222.Cabther_B0395"/>
<dbReference type="InterPro" id="IPR038063">
    <property type="entry name" value="Transpep_catalytic_dom"/>
</dbReference>
<keyword evidence="5 7" id="KW-0573">Peptidoglycan synthesis</keyword>
<gene>
    <name evidence="10" type="ordered locus">Cabther_B0395</name>
</gene>
<dbReference type="HOGENOM" id="CLU_102842_3_0_0"/>
<evidence type="ECO:0000256" key="6">
    <source>
        <dbReference type="ARBA" id="ARBA00023316"/>
    </source>
</evidence>
<evidence type="ECO:0000256" key="3">
    <source>
        <dbReference type="ARBA" id="ARBA00022679"/>
    </source>
</evidence>
<evidence type="ECO:0000256" key="4">
    <source>
        <dbReference type="ARBA" id="ARBA00022960"/>
    </source>
</evidence>
<feature type="active site" description="Proton donor/acceptor" evidence="7">
    <location>
        <position position="168"/>
    </location>
</feature>
<evidence type="ECO:0000256" key="7">
    <source>
        <dbReference type="PROSITE-ProRule" id="PRU01373"/>
    </source>
</evidence>
<dbReference type="AlphaFoldDB" id="G2LLC1"/>
<dbReference type="GO" id="GO:0071555">
    <property type="term" value="P:cell wall organization"/>
    <property type="evidence" value="ECO:0007669"/>
    <property type="project" value="UniProtKB-UniRule"/>
</dbReference>
<comment type="pathway">
    <text evidence="1 7">Cell wall biogenesis; peptidoglycan biosynthesis.</text>
</comment>
<dbReference type="GO" id="GO:0016740">
    <property type="term" value="F:transferase activity"/>
    <property type="evidence" value="ECO:0007669"/>
    <property type="project" value="UniProtKB-KW"/>
</dbReference>
<keyword evidence="6 7" id="KW-0961">Cell wall biogenesis/degradation</keyword>
<reference evidence="10 11" key="1">
    <citation type="journal article" date="2012" name="Environ. Microbiol.">
        <title>Complete genome of Candidatus Chloracidobacterium thermophilum, a chlorophyll-based photoheterotroph belonging to the phylum Acidobacteria.</title>
        <authorList>
            <person name="Garcia Costas A.M."/>
            <person name="Liu Z."/>
            <person name="Tomsho L.P."/>
            <person name="Schuster S.C."/>
            <person name="Ward D.M."/>
            <person name="Bryant D.A."/>
        </authorList>
    </citation>
    <scope>NUCLEOTIDE SEQUENCE [LARGE SCALE GENOMIC DNA]</scope>
    <source>
        <strain evidence="10 11">B</strain>
    </source>
</reference>
<dbReference type="SUPFAM" id="SSF141523">
    <property type="entry name" value="L,D-transpeptidase catalytic domain-like"/>
    <property type="match status" value="1"/>
</dbReference>
<keyword evidence="8" id="KW-0732">Signal</keyword>
<accession>G2LLC1</accession>
<keyword evidence="11" id="KW-1185">Reference proteome</keyword>
<comment type="similarity">
    <text evidence="2">Belongs to the YkuD family.</text>
</comment>
<dbReference type="KEGG" id="ctm:Cabther_B0395"/>
<name>G2LLC1_CHLTF</name>
<evidence type="ECO:0000313" key="10">
    <source>
        <dbReference type="EMBL" id="AEP13396.1"/>
    </source>
</evidence>
<dbReference type="CDD" id="cd16913">
    <property type="entry name" value="YkuD_like"/>
    <property type="match status" value="1"/>
</dbReference>
<dbReference type="Gene3D" id="2.40.440.10">
    <property type="entry name" value="L,D-transpeptidase catalytic domain-like"/>
    <property type="match status" value="1"/>
</dbReference>
<dbReference type="UniPathway" id="UPA00219"/>
<dbReference type="EMBL" id="CP002515">
    <property type="protein sequence ID" value="AEP13396.1"/>
    <property type="molecule type" value="Genomic_DNA"/>
</dbReference>
<dbReference type="GO" id="GO:0008360">
    <property type="term" value="P:regulation of cell shape"/>
    <property type="evidence" value="ECO:0007669"/>
    <property type="project" value="UniProtKB-UniRule"/>
</dbReference>
<feature type="signal peptide" evidence="8">
    <location>
        <begin position="1"/>
        <end position="23"/>
    </location>
</feature>
<dbReference type="GO" id="GO:0009252">
    <property type="term" value="P:peptidoglycan biosynthetic process"/>
    <property type="evidence" value="ECO:0007669"/>
    <property type="project" value="UniProtKB-UniPathway"/>
</dbReference>
<keyword evidence="4 7" id="KW-0133">Cell shape</keyword>
<evidence type="ECO:0000256" key="1">
    <source>
        <dbReference type="ARBA" id="ARBA00004752"/>
    </source>
</evidence>
<feature type="chain" id="PRO_5003433253" evidence="8">
    <location>
        <begin position="24"/>
        <end position="205"/>
    </location>
</feature>
<keyword evidence="3" id="KW-0808">Transferase</keyword>
<evidence type="ECO:0000259" key="9">
    <source>
        <dbReference type="PROSITE" id="PS52029"/>
    </source>
</evidence>
<organism evidence="10 11">
    <name type="scientific">Chloracidobacterium thermophilum (strain B)</name>
    <dbReference type="NCBI Taxonomy" id="981222"/>
    <lineage>
        <taxon>Bacteria</taxon>
        <taxon>Pseudomonadati</taxon>
        <taxon>Acidobacteriota</taxon>
        <taxon>Terriglobia</taxon>
        <taxon>Terriglobales</taxon>
        <taxon>Acidobacteriaceae</taxon>
        <taxon>Chloracidobacterium</taxon>
    </lineage>
</organism>
<dbReference type="PROSITE" id="PS52029">
    <property type="entry name" value="LD_TPASE"/>
    <property type="match status" value="1"/>
</dbReference>
<evidence type="ECO:0000256" key="2">
    <source>
        <dbReference type="ARBA" id="ARBA00005992"/>
    </source>
</evidence>